<organism evidence="1 2">
    <name type="scientific">Knufia fluminis</name>
    <dbReference type="NCBI Taxonomy" id="191047"/>
    <lineage>
        <taxon>Eukaryota</taxon>
        <taxon>Fungi</taxon>
        <taxon>Dikarya</taxon>
        <taxon>Ascomycota</taxon>
        <taxon>Pezizomycotina</taxon>
        <taxon>Eurotiomycetes</taxon>
        <taxon>Chaetothyriomycetidae</taxon>
        <taxon>Chaetothyriales</taxon>
        <taxon>Trichomeriaceae</taxon>
        <taxon>Knufia</taxon>
    </lineage>
</organism>
<sequence length="323" mass="37399">MPSFGDSTLHGLGTRSLQYMIPQIVDNILKKTNQSQAMTAETTAQPFRFLDLPTELQQMVLDRYFREPWIITASRSDVRDDSDLDNVASSTVRYRPSSSLFISSFLTHRKFYTQGQIAIAKTKGNTYIDRVDEIDGPMDIALPLYMRQAISIVWDQRREHHRDAIMRYSEQFLCLENLHLGSYEPEMLDRTRRLVENSKLEDICKGEIKDKLEEACKDDFKALFGSAFLDGQVKEKAPHLNRIEFVTGWVQLCDTWSVEVPEWCVVAEHELKLNVSFSEDRCNVQLRFEPVAYWLDHPLGYEATLENLQKLVLFEASPDEDTD</sequence>
<accession>A0AAN8F1V2</accession>
<evidence type="ECO:0000313" key="1">
    <source>
        <dbReference type="EMBL" id="KAK5954823.1"/>
    </source>
</evidence>
<proteinExistence type="predicted"/>
<protein>
    <submittedName>
        <fullName evidence="1">Uncharacterized protein</fullName>
    </submittedName>
</protein>
<name>A0AAN8F1V2_9EURO</name>
<dbReference type="EMBL" id="JAKLMC020000008">
    <property type="protein sequence ID" value="KAK5954823.1"/>
    <property type="molecule type" value="Genomic_DNA"/>
</dbReference>
<gene>
    <name evidence="1" type="ORF">OHC33_004549</name>
</gene>
<comment type="caution">
    <text evidence="1">The sequence shown here is derived from an EMBL/GenBank/DDBJ whole genome shotgun (WGS) entry which is preliminary data.</text>
</comment>
<dbReference type="AlphaFoldDB" id="A0AAN8F1V2"/>
<dbReference type="Proteomes" id="UP001316803">
    <property type="component" value="Unassembled WGS sequence"/>
</dbReference>
<reference evidence="1 2" key="1">
    <citation type="submission" date="2022-12" db="EMBL/GenBank/DDBJ databases">
        <title>Genomic features and morphological characterization of a novel Knufia sp. strain isolated from spacecraft assembly facility.</title>
        <authorList>
            <person name="Teixeira M."/>
            <person name="Chander A.M."/>
            <person name="Stajich J.E."/>
            <person name="Venkateswaran K."/>
        </authorList>
    </citation>
    <scope>NUCLEOTIDE SEQUENCE [LARGE SCALE GENOMIC DNA]</scope>
    <source>
        <strain evidence="1 2">FJI-L2-BK-P2</strain>
    </source>
</reference>
<keyword evidence="2" id="KW-1185">Reference proteome</keyword>
<evidence type="ECO:0000313" key="2">
    <source>
        <dbReference type="Proteomes" id="UP001316803"/>
    </source>
</evidence>